<dbReference type="SUPFAM" id="SSF55781">
    <property type="entry name" value="GAF domain-like"/>
    <property type="match status" value="1"/>
</dbReference>
<evidence type="ECO:0008006" key="8">
    <source>
        <dbReference type="Google" id="ProtNLM"/>
    </source>
</evidence>
<dbReference type="PROSITE" id="PS51078">
    <property type="entry name" value="ICLR_ED"/>
    <property type="match status" value="1"/>
</dbReference>
<reference evidence="6 7" key="1">
    <citation type="submission" date="2016-01" db="EMBL/GenBank/DDBJ databases">
        <title>Complete genome and mega plasmid sequence of Sphingomonas panacis DCY99 elicits systemic resistance in rice to Xanthomonas oryzae.</title>
        <authorList>
            <person name="Kim Y.J."/>
            <person name="Yang D.C."/>
            <person name="Sing P."/>
        </authorList>
    </citation>
    <scope>NUCLEOTIDE SEQUENCE [LARGE SCALE GENOMIC DNA]</scope>
    <source>
        <strain evidence="6 7">DCY99</strain>
        <plasmid evidence="7">Plasmid</plasmid>
    </source>
</reference>
<geneLocation type="plasmid" evidence="7"/>
<name>A0A1B3ZID1_9SPHN</name>
<dbReference type="Pfam" id="PF01614">
    <property type="entry name" value="IclR_C"/>
    <property type="match status" value="1"/>
</dbReference>
<dbReference type="GO" id="GO:0003677">
    <property type="term" value="F:DNA binding"/>
    <property type="evidence" value="ECO:0007669"/>
    <property type="project" value="UniProtKB-KW"/>
</dbReference>
<dbReference type="PANTHER" id="PTHR30136">
    <property type="entry name" value="HELIX-TURN-HELIX TRANSCRIPTIONAL REGULATOR, ICLR FAMILY"/>
    <property type="match status" value="1"/>
</dbReference>
<organism evidence="6 7">
    <name type="scientific">Sphingomonas panacis</name>
    <dbReference type="NCBI Taxonomy" id="1560345"/>
    <lineage>
        <taxon>Bacteria</taxon>
        <taxon>Pseudomonadati</taxon>
        <taxon>Pseudomonadota</taxon>
        <taxon>Alphaproteobacteria</taxon>
        <taxon>Sphingomonadales</taxon>
        <taxon>Sphingomonadaceae</taxon>
        <taxon>Sphingomonas</taxon>
    </lineage>
</organism>
<evidence type="ECO:0000256" key="1">
    <source>
        <dbReference type="ARBA" id="ARBA00023015"/>
    </source>
</evidence>
<dbReference type="PROSITE" id="PS51077">
    <property type="entry name" value="HTH_ICLR"/>
    <property type="match status" value="1"/>
</dbReference>
<dbReference type="GO" id="GO:0045892">
    <property type="term" value="P:negative regulation of DNA-templated transcription"/>
    <property type="evidence" value="ECO:0007669"/>
    <property type="project" value="TreeGrafter"/>
</dbReference>
<dbReference type="AlphaFoldDB" id="A0A1B3ZID1"/>
<dbReference type="InterPro" id="IPR014757">
    <property type="entry name" value="Tscrpt_reg_IclR_C"/>
</dbReference>
<evidence type="ECO:0000256" key="2">
    <source>
        <dbReference type="ARBA" id="ARBA00023125"/>
    </source>
</evidence>
<dbReference type="OrthoDB" id="1634354at2"/>
<keyword evidence="7" id="KW-1185">Reference proteome</keyword>
<evidence type="ECO:0000313" key="7">
    <source>
        <dbReference type="Proteomes" id="UP000094256"/>
    </source>
</evidence>
<dbReference type="InterPro" id="IPR029016">
    <property type="entry name" value="GAF-like_dom_sf"/>
</dbReference>
<sequence>MRSIKSAERTLALFELFTKRQRPLSVGRIAAELNIPQPSTSMLLSNLLQLGYISYDRFARTYTPTIRVALLGGWINHRFDQAGGLTARLKDLQRRVDETVFIGIQNGAHAQYIFNLPRDKPNGMQVVNGHVKLLTGSAVGRALLSLKSDQEILKLTHRCNAEAGEARLRVVPSDFLAIVTTVRERGYAQTRGDITPDFGAFAVTVDAPHELVPIAVGVGLPIDRIEQKRDVVIEALAELKGVFAEYIAPEAGESQDSDTAA</sequence>
<dbReference type="Gene3D" id="1.10.10.10">
    <property type="entry name" value="Winged helix-like DNA-binding domain superfamily/Winged helix DNA-binding domain"/>
    <property type="match status" value="1"/>
</dbReference>
<keyword evidence="2" id="KW-0238">DNA-binding</keyword>
<dbReference type="InterPro" id="IPR050707">
    <property type="entry name" value="HTH_MetabolicPath_Reg"/>
</dbReference>
<feature type="domain" description="HTH iclR-type" evidence="4">
    <location>
        <begin position="4"/>
        <end position="66"/>
    </location>
</feature>
<feature type="domain" description="IclR-ED" evidence="5">
    <location>
        <begin position="67"/>
        <end position="253"/>
    </location>
</feature>
<evidence type="ECO:0000259" key="4">
    <source>
        <dbReference type="PROSITE" id="PS51077"/>
    </source>
</evidence>
<dbReference type="Proteomes" id="UP000094256">
    <property type="component" value="Plasmid unnamed"/>
</dbReference>
<dbReference type="EMBL" id="CP014169">
    <property type="protein sequence ID" value="AOH87189.1"/>
    <property type="molecule type" value="Genomic_DNA"/>
</dbReference>
<protein>
    <recommendedName>
        <fullName evidence="8">IclR family transcriptional regulator</fullName>
    </recommendedName>
</protein>
<evidence type="ECO:0000256" key="3">
    <source>
        <dbReference type="ARBA" id="ARBA00023163"/>
    </source>
</evidence>
<gene>
    <name evidence="6" type="ORF">AWL63_23790</name>
</gene>
<dbReference type="SUPFAM" id="SSF46785">
    <property type="entry name" value="Winged helix' DNA-binding domain"/>
    <property type="match status" value="1"/>
</dbReference>
<dbReference type="RefSeq" id="WP_069207755.1">
    <property type="nucleotide sequence ID" value="NZ_CP014169.1"/>
</dbReference>
<dbReference type="GO" id="GO:0003700">
    <property type="term" value="F:DNA-binding transcription factor activity"/>
    <property type="evidence" value="ECO:0007669"/>
    <property type="project" value="TreeGrafter"/>
</dbReference>
<keyword evidence="3" id="KW-0804">Transcription</keyword>
<evidence type="ECO:0000259" key="5">
    <source>
        <dbReference type="PROSITE" id="PS51078"/>
    </source>
</evidence>
<dbReference type="Gene3D" id="3.30.450.40">
    <property type="match status" value="1"/>
</dbReference>
<proteinExistence type="predicted"/>
<dbReference type="KEGG" id="span:AWL63_23790"/>
<dbReference type="InterPro" id="IPR036388">
    <property type="entry name" value="WH-like_DNA-bd_sf"/>
</dbReference>
<dbReference type="PANTHER" id="PTHR30136:SF35">
    <property type="entry name" value="HTH-TYPE TRANSCRIPTIONAL REGULATOR RV1719"/>
    <property type="match status" value="1"/>
</dbReference>
<dbReference type="Pfam" id="PF09339">
    <property type="entry name" value="HTH_IclR"/>
    <property type="match status" value="1"/>
</dbReference>
<dbReference type="InterPro" id="IPR036390">
    <property type="entry name" value="WH_DNA-bd_sf"/>
</dbReference>
<accession>A0A1B3ZID1</accession>
<keyword evidence="6" id="KW-0614">Plasmid</keyword>
<keyword evidence="1" id="KW-0805">Transcription regulation</keyword>
<dbReference type="InterPro" id="IPR005471">
    <property type="entry name" value="Tscrpt_reg_IclR_N"/>
</dbReference>
<evidence type="ECO:0000313" key="6">
    <source>
        <dbReference type="EMBL" id="AOH87189.1"/>
    </source>
</evidence>